<dbReference type="OrthoDB" id="3439209at2759"/>
<dbReference type="AlphaFoldDB" id="A0A5N6YXJ8"/>
<evidence type="ECO:0008006" key="3">
    <source>
        <dbReference type="Google" id="ProtNLM"/>
    </source>
</evidence>
<organism evidence="1 2">
    <name type="scientific">Aspergillus coremiiformis</name>
    <dbReference type="NCBI Taxonomy" id="138285"/>
    <lineage>
        <taxon>Eukaryota</taxon>
        <taxon>Fungi</taxon>
        <taxon>Dikarya</taxon>
        <taxon>Ascomycota</taxon>
        <taxon>Pezizomycotina</taxon>
        <taxon>Eurotiomycetes</taxon>
        <taxon>Eurotiomycetidae</taxon>
        <taxon>Eurotiales</taxon>
        <taxon>Aspergillaceae</taxon>
        <taxon>Aspergillus</taxon>
        <taxon>Aspergillus subgen. Circumdati</taxon>
    </lineage>
</organism>
<evidence type="ECO:0000313" key="1">
    <source>
        <dbReference type="EMBL" id="KAE8349376.1"/>
    </source>
</evidence>
<sequence length="511" mass="57698">MVHVHVDPDKQKARLAFGRDLVFPHLAPGYFHIDNFGRVFPTSSCAPQTKSISCSKEATESEETQMHSWLEPIDCRPMGLDDITNKISMTHEAMSDDFGYWSEALTSTGFEESKAQFYDYRVQSSSQTQGPFTQSIREISLPEGYGQHEQFAAHTVKHEREGKTVADDVIFGMAHPTPRLPSLCMTGSSSFTSFSGPETESVSTPDNSREYRFNGDKFPNQEWAINELEASQLLQTSLEGRSVPVVNNFIPVSDPVTPPPWPAFRIRAPWDVQHQNTNRDDALWVDTPCGLSINGLYDHVDGSFDHAPSVRNDHHSVSLQETAYQYYTQPAISLCQNRFEHVGFALGKGQYADDPACNSNLTTDESSFSRESLGSRQIACHSDGRDAFLVECKRQGLSYKDIKRIGGFKEAESTLRGRFRTLTKSKEQRVRKPQWQEKDISLLCEAVNVCMEDDKQSRSAYTSSCRPTVQPPKVSWKRVAQYIWAHGGSYHFGNATCKKKWCDIHGLEIWH</sequence>
<dbReference type="Proteomes" id="UP000327118">
    <property type="component" value="Unassembled WGS sequence"/>
</dbReference>
<name>A0A5N6YXJ8_9EURO</name>
<dbReference type="EMBL" id="ML739313">
    <property type="protein sequence ID" value="KAE8349376.1"/>
    <property type="molecule type" value="Genomic_DNA"/>
</dbReference>
<protein>
    <recommendedName>
        <fullName evidence="3">Myb-like domain-containing protein</fullName>
    </recommendedName>
</protein>
<keyword evidence="2" id="KW-1185">Reference proteome</keyword>
<accession>A0A5N6YXJ8</accession>
<gene>
    <name evidence="1" type="ORF">BDV28DRAFT_160540</name>
</gene>
<evidence type="ECO:0000313" key="2">
    <source>
        <dbReference type="Proteomes" id="UP000327118"/>
    </source>
</evidence>
<proteinExistence type="predicted"/>
<reference evidence="2" key="1">
    <citation type="submission" date="2019-04" db="EMBL/GenBank/DDBJ databases">
        <title>Friends and foes A comparative genomics studyof 23 Aspergillus species from section Flavi.</title>
        <authorList>
            <consortium name="DOE Joint Genome Institute"/>
            <person name="Kjaerbolling I."/>
            <person name="Vesth T."/>
            <person name="Frisvad J.C."/>
            <person name="Nybo J.L."/>
            <person name="Theobald S."/>
            <person name="Kildgaard S."/>
            <person name="Isbrandt T."/>
            <person name="Kuo A."/>
            <person name="Sato A."/>
            <person name="Lyhne E.K."/>
            <person name="Kogle M.E."/>
            <person name="Wiebenga A."/>
            <person name="Kun R.S."/>
            <person name="Lubbers R.J."/>
            <person name="Makela M.R."/>
            <person name="Barry K."/>
            <person name="Chovatia M."/>
            <person name="Clum A."/>
            <person name="Daum C."/>
            <person name="Haridas S."/>
            <person name="He G."/>
            <person name="LaButti K."/>
            <person name="Lipzen A."/>
            <person name="Mondo S."/>
            <person name="Riley R."/>
            <person name="Salamov A."/>
            <person name="Simmons B.A."/>
            <person name="Magnuson J.K."/>
            <person name="Henrissat B."/>
            <person name="Mortensen U.H."/>
            <person name="Larsen T.O."/>
            <person name="Devries R.P."/>
            <person name="Grigoriev I.V."/>
            <person name="Machida M."/>
            <person name="Baker S.E."/>
            <person name="Andersen M.R."/>
        </authorList>
    </citation>
    <scope>NUCLEOTIDE SEQUENCE [LARGE SCALE GENOMIC DNA]</scope>
    <source>
        <strain evidence="2">CBS 553.77</strain>
    </source>
</reference>